<dbReference type="AlphaFoldDB" id="A0A162U233"/>
<evidence type="ECO:0000313" key="2">
    <source>
        <dbReference type="Proteomes" id="UP000077315"/>
    </source>
</evidence>
<dbReference type="VEuPathDB" id="FungiDB:PHYBLDRAFT_146185"/>
<accession>A0A162U233</accession>
<dbReference type="OrthoDB" id="2283214at2759"/>
<dbReference type="STRING" id="763407.A0A162U233"/>
<dbReference type="GeneID" id="28992509"/>
<dbReference type="InParanoid" id="A0A162U233"/>
<proteinExistence type="predicted"/>
<sequence length="324" mass="36525">MVDLPGVLLFWKDPERLIDLILLQPDRPESFYFPTRDILPDIKGDSSKELLETTYGKLSLYLTLRFSSIQFSFTAAILSEKRKRIEGDRMKLNVYSNFASLIHGSPLLESHFACARVLADAILLNVSSSVAIMINTIEVLITLSIHINIPEDPKIGPLSSTITILPQTSNIYVDQGSWEKAVALALNSKASSIHISYLIGQMKQLHVQFHYPTSYILFYASSHVAMWCFCQPLTVFTYADFEGIKKSIDNDNSSMIASQMFQEICYEVINFPTTAKLNKALVVNSVAELNNSKIKILFNSLLTLFGDNDNIPILQHRDLNHVMQ</sequence>
<name>A0A162U233_PHYB8</name>
<dbReference type="RefSeq" id="XP_018290902.1">
    <property type="nucleotide sequence ID" value="XM_018431603.1"/>
</dbReference>
<evidence type="ECO:0000313" key="1">
    <source>
        <dbReference type="EMBL" id="OAD72862.1"/>
    </source>
</evidence>
<dbReference type="Proteomes" id="UP000077315">
    <property type="component" value="Unassembled WGS sequence"/>
</dbReference>
<protein>
    <submittedName>
        <fullName evidence="1">Uncharacterized protein</fullName>
    </submittedName>
</protein>
<reference evidence="2" key="1">
    <citation type="submission" date="2015-06" db="EMBL/GenBank/DDBJ databases">
        <title>Expansion of signal transduction pathways in fungi by whole-genome duplication.</title>
        <authorList>
            <consortium name="DOE Joint Genome Institute"/>
            <person name="Corrochano L.M."/>
            <person name="Kuo A."/>
            <person name="Marcet-Houben M."/>
            <person name="Polaino S."/>
            <person name="Salamov A."/>
            <person name="Villalobos J.M."/>
            <person name="Alvarez M.I."/>
            <person name="Avalos J."/>
            <person name="Benito E.P."/>
            <person name="Benoit I."/>
            <person name="Burger G."/>
            <person name="Camino L.P."/>
            <person name="Canovas D."/>
            <person name="Cerda-Olmedo E."/>
            <person name="Cheng J.-F."/>
            <person name="Dominguez A."/>
            <person name="Elias M."/>
            <person name="Eslava A.P."/>
            <person name="Glaser F."/>
            <person name="Grimwood J."/>
            <person name="Gutierrez G."/>
            <person name="Heitman J."/>
            <person name="Henrissat B."/>
            <person name="Iturriaga E.A."/>
            <person name="Lang B.F."/>
            <person name="Lavin J.L."/>
            <person name="Lee S."/>
            <person name="Li W."/>
            <person name="Lindquist E."/>
            <person name="Lopez-Garcia S."/>
            <person name="Luque E.M."/>
            <person name="Marcos A.T."/>
            <person name="Martin J."/>
            <person name="McCluskey K."/>
            <person name="Medina H.R."/>
            <person name="Miralles-Duran A."/>
            <person name="Miyazaki A."/>
            <person name="Munoz-Torres E."/>
            <person name="Oguiza J.A."/>
            <person name="Ohm R."/>
            <person name="Olmedo M."/>
            <person name="Orejas M."/>
            <person name="Ortiz-Castellanos L."/>
            <person name="Pisabarro A.G."/>
            <person name="Rodriguez-Romero J."/>
            <person name="Ruiz-Herrera J."/>
            <person name="Ruiz-Vazquez R."/>
            <person name="Sanz C."/>
            <person name="Schackwitz W."/>
            <person name="Schmutz J."/>
            <person name="Shahriari M."/>
            <person name="Shelest E."/>
            <person name="Silva-Franco F."/>
            <person name="Soanes D."/>
            <person name="Syed K."/>
            <person name="Tagua V.G."/>
            <person name="Talbot N.J."/>
            <person name="Thon M."/>
            <person name="De vries R.P."/>
            <person name="Wiebenga A."/>
            <person name="Yadav J.S."/>
            <person name="Braun E.L."/>
            <person name="Baker S."/>
            <person name="Garre V."/>
            <person name="Horwitz B."/>
            <person name="Torres-Martinez S."/>
            <person name="Idnurm A."/>
            <person name="Herrera-Estrella A."/>
            <person name="Gabaldon T."/>
            <person name="Grigoriev I.V."/>
        </authorList>
    </citation>
    <scope>NUCLEOTIDE SEQUENCE [LARGE SCALE GENOMIC DNA]</scope>
    <source>
        <strain evidence="2">NRRL 1555(-)</strain>
    </source>
</reference>
<organism evidence="1 2">
    <name type="scientific">Phycomyces blakesleeanus (strain ATCC 8743b / DSM 1359 / FGSC 10004 / NBRC 33097 / NRRL 1555)</name>
    <dbReference type="NCBI Taxonomy" id="763407"/>
    <lineage>
        <taxon>Eukaryota</taxon>
        <taxon>Fungi</taxon>
        <taxon>Fungi incertae sedis</taxon>
        <taxon>Mucoromycota</taxon>
        <taxon>Mucoromycotina</taxon>
        <taxon>Mucoromycetes</taxon>
        <taxon>Mucorales</taxon>
        <taxon>Phycomycetaceae</taxon>
        <taxon>Phycomyces</taxon>
    </lineage>
</organism>
<keyword evidence="2" id="KW-1185">Reference proteome</keyword>
<gene>
    <name evidence="1" type="ORF">PHYBLDRAFT_146185</name>
</gene>
<dbReference type="EMBL" id="KV440982">
    <property type="protein sequence ID" value="OAD72862.1"/>
    <property type="molecule type" value="Genomic_DNA"/>
</dbReference>